<keyword evidence="1" id="KW-0812">Transmembrane</keyword>
<evidence type="ECO:0000256" key="1">
    <source>
        <dbReference type="SAM" id="Phobius"/>
    </source>
</evidence>
<keyword evidence="1" id="KW-0472">Membrane</keyword>
<protein>
    <submittedName>
        <fullName evidence="2">Uncharacterized protein</fullName>
    </submittedName>
</protein>
<dbReference type="Proteomes" id="UP000304880">
    <property type="component" value="Unassembled WGS sequence"/>
</dbReference>
<organism evidence="2 3">
    <name type="scientific">Paracoccus haeundaensis</name>
    <dbReference type="NCBI Taxonomy" id="225362"/>
    <lineage>
        <taxon>Bacteria</taxon>
        <taxon>Pseudomonadati</taxon>
        <taxon>Pseudomonadota</taxon>
        <taxon>Alphaproteobacteria</taxon>
        <taxon>Rhodobacterales</taxon>
        <taxon>Paracoccaceae</taxon>
        <taxon>Paracoccus</taxon>
    </lineage>
</organism>
<feature type="transmembrane region" description="Helical" evidence="1">
    <location>
        <begin position="14"/>
        <end position="34"/>
    </location>
</feature>
<dbReference type="EMBL" id="VDDC01000026">
    <property type="protein sequence ID" value="TNH38576.1"/>
    <property type="molecule type" value="Genomic_DNA"/>
</dbReference>
<evidence type="ECO:0000313" key="3">
    <source>
        <dbReference type="Proteomes" id="UP000304880"/>
    </source>
</evidence>
<evidence type="ECO:0000313" key="2">
    <source>
        <dbReference type="EMBL" id="TNH38576.1"/>
    </source>
</evidence>
<comment type="caution">
    <text evidence="2">The sequence shown here is derived from an EMBL/GenBank/DDBJ whole genome shotgun (WGS) entry which is preliminary data.</text>
</comment>
<feature type="transmembrane region" description="Helical" evidence="1">
    <location>
        <begin position="46"/>
        <end position="65"/>
    </location>
</feature>
<name>A0A5C4R3T6_9RHOB</name>
<keyword evidence="1" id="KW-1133">Transmembrane helix</keyword>
<keyword evidence="3" id="KW-1185">Reference proteome</keyword>
<proteinExistence type="predicted"/>
<dbReference type="RefSeq" id="WP_139599054.1">
    <property type="nucleotide sequence ID" value="NZ_VDDC01000026.1"/>
</dbReference>
<reference evidence="2 3" key="1">
    <citation type="submission" date="2019-06" db="EMBL/GenBank/DDBJ databases">
        <authorList>
            <person name="Li J."/>
        </authorList>
    </citation>
    <scope>NUCLEOTIDE SEQUENCE [LARGE SCALE GENOMIC DNA]</scope>
    <source>
        <strain evidence="2 3">CGMCC 1.8012</strain>
    </source>
</reference>
<accession>A0A5C4R3T6</accession>
<sequence length="250" mass="27805">MAKPDNNILHKQEFARLVLAVFTAFFVGFILAMFLGEADKLSHEWASILVSAIAAAISGYAVYLVNKTLQATRDMADSQKHIGNLQTRAWLSYDDAEVIAHPGGLIEFVACIRNYGATPAKNINISCQAIILGLPTYLVSEDEEHVELIDLPPNKGATCSTGMFEIPDGFGALMRVGWNYKTTSRYDDDNGSIFLLLKVIDGKKQLQPLTQSDFYNLDIECNCNSKQIIKDFLNQQLIDINIQIDPKEQL</sequence>
<gene>
    <name evidence="2" type="ORF">FHD67_14005</name>
</gene>
<dbReference type="AlphaFoldDB" id="A0A5C4R3T6"/>